<name>A0A5J4QH43_9ZZZZ</name>
<reference evidence="1" key="1">
    <citation type="submission" date="2019-03" db="EMBL/GenBank/DDBJ databases">
        <title>Single cell metagenomics reveals metabolic interactions within the superorganism composed of flagellate Streblomastix strix and complex community of Bacteroidetes bacteria on its surface.</title>
        <authorList>
            <person name="Treitli S.C."/>
            <person name="Kolisko M."/>
            <person name="Husnik F."/>
            <person name="Keeling P."/>
            <person name="Hampl V."/>
        </authorList>
    </citation>
    <scope>NUCLEOTIDE SEQUENCE</scope>
    <source>
        <strain evidence="1">STM</strain>
    </source>
</reference>
<accession>A0A5J4QH43</accession>
<dbReference type="AlphaFoldDB" id="A0A5J4QH43"/>
<feature type="non-terminal residue" evidence="1">
    <location>
        <position position="24"/>
    </location>
</feature>
<organism evidence="1">
    <name type="scientific">termite gut metagenome</name>
    <dbReference type="NCBI Taxonomy" id="433724"/>
    <lineage>
        <taxon>unclassified sequences</taxon>
        <taxon>metagenomes</taxon>
        <taxon>organismal metagenomes</taxon>
    </lineage>
</organism>
<sequence length="24" mass="2770">MTPAIYDRYTEIIHAAITHAKLKL</sequence>
<comment type="caution">
    <text evidence="1">The sequence shown here is derived from an EMBL/GenBank/DDBJ whole genome shotgun (WGS) entry which is preliminary data.</text>
</comment>
<evidence type="ECO:0000313" key="1">
    <source>
        <dbReference type="EMBL" id="KAA6320350.1"/>
    </source>
</evidence>
<proteinExistence type="predicted"/>
<gene>
    <name evidence="1" type="ORF">EZS27_029867</name>
</gene>
<protein>
    <submittedName>
        <fullName evidence="1">Uncharacterized protein</fullName>
    </submittedName>
</protein>
<dbReference type="EMBL" id="SNRY01003616">
    <property type="protein sequence ID" value="KAA6320350.1"/>
    <property type="molecule type" value="Genomic_DNA"/>
</dbReference>